<evidence type="ECO:0000313" key="2">
    <source>
        <dbReference type="EMBL" id="MDX7722459.1"/>
    </source>
</evidence>
<keyword evidence="4" id="KW-0614">Plasmid</keyword>
<geneLocation type="plasmid" evidence="4">
    <name>p1</name>
</geneLocation>
<dbReference type="Proteomes" id="UP001304847">
    <property type="component" value="Unassembled WGS sequence"/>
</dbReference>
<dbReference type="EMBL" id="JAWZVU010000139">
    <property type="protein sequence ID" value="MDX7722459.1"/>
    <property type="molecule type" value="Genomic_DNA"/>
</dbReference>
<dbReference type="EMBL" id="CP068231">
    <property type="protein sequence ID" value="QQX12768.1"/>
    <property type="molecule type" value="Genomic_DNA"/>
</dbReference>
<protein>
    <submittedName>
        <fullName evidence="4">PD-(D/E)XK nuclease-like domain-containing protein</fullName>
    </submittedName>
</protein>
<organism evidence="4">
    <name type="scientific">Aeromonas caviae</name>
    <name type="common">Aeromonas punctata</name>
    <dbReference type="NCBI Taxonomy" id="648"/>
    <lineage>
        <taxon>Bacteria</taxon>
        <taxon>Pseudomonadati</taxon>
        <taxon>Pseudomonadota</taxon>
        <taxon>Gammaproteobacteria</taxon>
        <taxon>Aeromonadales</taxon>
        <taxon>Aeromonadaceae</taxon>
        <taxon>Aeromonas</taxon>
    </lineage>
</organism>
<reference evidence="3 5" key="3">
    <citation type="submission" date="2023-12" db="EMBL/GenBank/DDBJ databases">
        <title>Characterization of antibiotic resistance in Aeromonas spp. in hospital effluent.</title>
        <authorList>
            <person name="Negoseki B.R.S."/>
            <person name="Krul D."/>
            <person name="Siqueira A.C."/>
            <person name="Almeida M."/>
            <person name="Mesa D."/>
            <person name="Conte D."/>
            <person name="Dalla-Costa L.M."/>
        </authorList>
    </citation>
    <scope>NUCLEOTIDE SEQUENCE [LARGE SCALE GENOMIC DNA]</scope>
    <source>
        <strain evidence="3 5">36v</strain>
    </source>
</reference>
<keyword evidence="5" id="KW-1185">Reference proteome</keyword>
<dbReference type="Gene3D" id="3.90.320.10">
    <property type="match status" value="1"/>
</dbReference>
<sequence length="418" mass="48139">MTATNQDLRAAIKPGYDSEWGKPNFLDSHGQPVAGIYADVENEDYHAIPALSSSKLKKFSQSPALYYREYVSKLKRAKAASTANAFTAGSVTHGLVLEPERCDDLFWYHLNPIDFPHSLHTASQLKEELERQGIKPKGTVKANYIDQLLAHDPAYADKIFDVQARNHLLARFRDTKQPWATASKAIYPEALLSLADYQAYYKKLNTLPVSDDLDEMAAQLLAVSPTLMTHTNIDKLHETKVFELKACEDYMREYVLDPITYGDAHRARHTVRSHVRANSLLQDGIAELTMIAQDTETGLWIKAKFDWLRYDLISVDLKTTRDTHPDRFMYQCRDLGYDLQDAFYCHVAKLLGFPIQSFTFVTVEFADMDNCEVFEFSERVRSRAMNNRRRLMQELQYCQARNQWYGYNPNQSTMVLDW</sequence>
<reference evidence="2" key="2">
    <citation type="submission" date="2023-11" db="EMBL/GenBank/DDBJ databases">
        <title>WGS of Aeromonas in Northern Israel.</title>
        <authorList>
            <person name="Hershko Y."/>
        </authorList>
    </citation>
    <scope>NUCLEOTIDE SEQUENCE</scope>
    <source>
        <strain evidence="2">77416</strain>
    </source>
</reference>
<dbReference type="AlphaFoldDB" id="A0A6I4WMS0"/>
<dbReference type="Pfam" id="PF12684">
    <property type="entry name" value="DUF3799"/>
    <property type="match status" value="1"/>
</dbReference>
<name>A0A6I4WMS0_AERCA</name>
<gene>
    <name evidence="4" type="ORF">JC965_26970</name>
    <name evidence="2" type="ORF">SJS77_18705</name>
    <name evidence="3" type="ORF">VCX44_02310</name>
</gene>
<dbReference type="RefSeq" id="WP_101617850.1">
    <property type="nucleotide sequence ID" value="NZ_JAOCIE010000020.1"/>
</dbReference>
<dbReference type="InterPro" id="IPR024432">
    <property type="entry name" value="Put_RecE_PDDEXK-like_dom"/>
</dbReference>
<evidence type="ECO:0000313" key="3">
    <source>
        <dbReference type="EMBL" id="MEA9434674.1"/>
    </source>
</evidence>
<proteinExistence type="predicted"/>
<dbReference type="InterPro" id="IPR011604">
    <property type="entry name" value="PDDEXK-like_dom_sf"/>
</dbReference>
<evidence type="ECO:0000259" key="1">
    <source>
        <dbReference type="Pfam" id="PF12684"/>
    </source>
</evidence>
<evidence type="ECO:0000313" key="4">
    <source>
        <dbReference type="EMBL" id="QQX12768.1"/>
    </source>
</evidence>
<dbReference type="Proteomes" id="UP001277183">
    <property type="component" value="Unassembled WGS sequence"/>
</dbReference>
<evidence type="ECO:0000313" key="5">
    <source>
        <dbReference type="Proteomes" id="UP001304847"/>
    </source>
</evidence>
<dbReference type="EMBL" id="JAYGOJ010000006">
    <property type="protein sequence ID" value="MEA9434674.1"/>
    <property type="molecule type" value="Genomic_DNA"/>
</dbReference>
<feature type="domain" description="Putative exodeoxyribonuclease 8 PDDEXK-like" evidence="1">
    <location>
        <begin position="261"/>
        <end position="404"/>
    </location>
</feature>
<accession>A0A6I4WMS0</accession>
<reference evidence="4" key="1">
    <citation type="submission" date="2021-01" db="EMBL/GenBank/DDBJ databases">
        <title>GES Beta-lactamases isolated from hospital effluents in Brazil.</title>
        <authorList>
            <person name="Conte D."/>
            <person name="Mesa D."/>
            <person name="Palmeiro J.K."/>
            <person name="Dalla-Costa L.M."/>
        </authorList>
    </citation>
    <scope>NUCLEOTIDE SEQUENCE [LARGE SCALE GENOMIC DNA]</scope>
    <source>
        <strain evidence="4">Aero21</strain>
        <plasmid evidence="4">p1</plasmid>
    </source>
</reference>